<dbReference type="Proteomes" id="UP000451471">
    <property type="component" value="Unassembled WGS sequence"/>
</dbReference>
<evidence type="ECO:0000313" key="1">
    <source>
        <dbReference type="EMBL" id="MWG34118.1"/>
    </source>
</evidence>
<proteinExistence type="predicted"/>
<dbReference type="RefSeq" id="WP_158203834.1">
    <property type="nucleotide sequence ID" value="NZ_WSZK01000014.1"/>
</dbReference>
<keyword evidence="2" id="KW-1185">Reference proteome</keyword>
<evidence type="ECO:0000313" key="2">
    <source>
        <dbReference type="Proteomes" id="UP000451471"/>
    </source>
</evidence>
<sequence length="187" mass="20241">MHRRRFLVAAGSATVLPFAGCVTSATTESLGPPDETTSYEYNHSYRYRVGTPERVTLDVEFGREDGLLSLKTVLTAHDVLRHDEYRIEVDTDPSTRPGGASAQVWTTGALVGGTTIEQSFFSGATVTVDGYDDQSGGIALPLRIDRENTGDDVRLDVSATFGTGDTLETTYELTHEETYAVPTPATD</sequence>
<comment type="caution">
    <text evidence="1">The sequence shown here is derived from an EMBL/GenBank/DDBJ whole genome shotgun (WGS) entry which is preliminary data.</text>
</comment>
<reference evidence="1 2" key="1">
    <citation type="submission" date="2019-12" db="EMBL/GenBank/DDBJ databases">
        <title>Halocatena pleomorpha gen. nov. sp. nov., an extremely halophilic archaeon of family Halobacteriaceae isolated from saltpan soil.</title>
        <authorList>
            <person name="Pal Y."/>
            <person name="Verma A."/>
            <person name="Krishnamurthi S."/>
            <person name="Kumar P."/>
        </authorList>
    </citation>
    <scope>NUCLEOTIDE SEQUENCE [LARGE SCALE GENOMIC DNA]</scope>
    <source>
        <strain evidence="1 2">JCM 16495</strain>
    </source>
</reference>
<dbReference type="EMBL" id="WSZK01000014">
    <property type="protein sequence ID" value="MWG34118.1"/>
    <property type="molecule type" value="Genomic_DNA"/>
</dbReference>
<gene>
    <name evidence="1" type="ORF">GQS65_06370</name>
</gene>
<dbReference type="AlphaFoldDB" id="A0A6B0GR40"/>
<name>A0A6B0GR40_9EURY</name>
<accession>A0A6B0GR40</accession>
<protein>
    <submittedName>
        <fullName evidence="1">Uncharacterized protein</fullName>
    </submittedName>
</protein>
<organism evidence="1 2">
    <name type="scientific">Halomarina oriensis</name>
    <dbReference type="NCBI Taxonomy" id="671145"/>
    <lineage>
        <taxon>Archaea</taxon>
        <taxon>Methanobacteriati</taxon>
        <taxon>Methanobacteriota</taxon>
        <taxon>Stenosarchaea group</taxon>
        <taxon>Halobacteria</taxon>
        <taxon>Halobacteriales</taxon>
        <taxon>Natronomonadaceae</taxon>
        <taxon>Halomarina</taxon>
    </lineage>
</organism>